<feature type="compositionally biased region" description="Low complexity" evidence="2">
    <location>
        <begin position="177"/>
        <end position="206"/>
    </location>
</feature>
<feature type="coiled-coil region" evidence="1">
    <location>
        <begin position="400"/>
        <end position="454"/>
    </location>
</feature>
<feature type="region of interest" description="Disordered" evidence="2">
    <location>
        <begin position="71"/>
        <end position="252"/>
    </location>
</feature>
<name>A0A7R7XT58_9EURO</name>
<keyword evidence="4" id="KW-1185">Reference proteome</keyword>
<evidence type="ECO:0000256" key="2">
    <source>
        <dbReference type="SAM" id="MobiDB-lite"/>
    </source>
</evidence>
<feature type="compositionally biased region" description="Basic and acidic residues" evidence="2">
    <location>
        <begin position="105"/>
        <end position="114"/>
    </location>
</feature>
<dbReference type="KEGG" id="apuu:APUU_60318S"/>
<feature type="compositionally biased region" description="Acidic residues" evidence="2">
    <location>
        <begin position="115"/>
        <end position="126"/>
    </location>
</feature>
<evidence type="ECO:0000313" key="3">
    <source>
        <dbReference type="EMBL" id="BCS27270.1"/>
    </source>
</evidence>
<feature type="region of interest" description="Disordered" evidence="2">
    <location>
        <begin position="1"/>
        <end position="20"/>
    </location>
</feature>
<organism evidence="3 4">
    <name type="scientific">Aspergillus puulaauensis</name>
    <dbReference type="NCBI Taxonomy" id="1220207"/>
    <lineage>
        <taxon>Eukaryota</taxon>
        <taxon>Fungi</taxon>
        <taxon>Dikarya</taxon>
        <taxon>Ascomycota</taxon>
        <taxon>Pezizomycotina</taxon>
        <taxon>Eurotiomycetes</taxon>
        <taxon>Eurotiomycetidae</taxon>
        <taxon>Eurotiales</taxon>
        <taxon>Aspergillaceae</taxon>
        <taxon>Aspergillus</taxon>
    </lineage>
</organism>
<feature type="region of interest" description="Disordered" evidence="2">
    <location>
        <begin position="272"/>
        <end position="313"/>
    </location>
</feature>
<sequence>MSDESIKSPHQVPPTERAGRWTDEERYRLSYLRNLHSHLSWIEFHKSELNFFPNRSQIALYNEHHRMEKVNAKRRVQLPKDRSNASPLLKPKRPLVHDPSTSLARPDKQVRITIDDDESNDDDGDIQGDGQTKRSSHNRQEQSRLPDCPRKASLGSSGQALGPARQKMLYSPPSRPAPKASESPPKKSLACSPSASKPQPAKAPSPITNSATVSPITQSQPQNRGISVANNQPGQPALPQTLPHGESSGTAGCEVSDAINLSLAPRPAIQSGTTESAAVTSTAATATIPANTNTSTTIKQNKPPPTGQTNKPIPATEEQLISTPYKASNAAQCMISQSQSQWLTQTTQFVERENRARAEAECRLAFHIAVTTRGVENKLDQLREKIDAQGKVLESQTKVLDSQARVIDSQTKEIQSLQAEKGDAALRKEIDDLKNSGSEQLAALAKQIEGLKEDTQKIMKFQGNLHRAINDPAVVT</sequence>
<dbReference type="OrthoDB" id="10529918at2759"/>
<keyword evidence="1" id="KW-0175">Coiled coil</keyword>
<dbReference type="Proteomes" id="UP000654913">
    <property type="component" value="Chromosome 6"/>
</dbReference>
<evidence type="ECO:0000313" key="4">
    <source>
        <dbReference type="Proteomes" id="UP000654913"/>
    </source>
</evidence>
<evidence type="ECO:0000256" key="1">
    <source>
        <dbReference type="SAM" id="Coils"/>
    </source>
</evidence>
<reference evidence="3" key="1">
    <citation type="submission" date="2021-01" db="EMBL/GenBank/DDBJ databases">
        <authorList>
            <consortium name="Aspergillus puulaauensis MK2 genome sequencing consortium"/>
            <person name="Kazuki M."/>
            <person name="Futagami T."/>
        </authorList>
    </citation>
    <scope>NUCLEOTIDE SEQUENCE</scope>
    <source>
        <strain evidence="3">MK2</strain>
    </source>
</reference>
<accession>A0A7R7XT58</accession>
<dbReference type="AlphaFoldDB" id="A0A7R7XT58"/>
<feature type="compositionally biased region" description="Polar residues" evidence="2">
    <location>
        <begin position="207"/>
        <end position="234"/>
    </location>
</feature>
<reference evidence="3" key="2">
    <citation type="submission" date="2021-02" db="EMBL/GenBank/DDBJ databases">
        <title>Aspergillus puulaauensis MK2 genome sequence.</title>
        <authorList>
            <person name="Futagami T."/>
            <person name="Mori K."/>
            <person name="Kadooka C."/>
            <person name="Tanaka T."/>
        </authorList>
    </citation>
    <scope>NUCLEOTIDE SEQUENCE</scope>
    <source>
        <strain evidence="3">MK2</strain>
    </source>
</reference>
<feature type="compositionally biased region" description="Basic and acidic residues" evidence="2">
    <location>
        <begin position="138"/>
        <end position="150"/>
    </location>
</feature>
<dbReference type="EMBL" id="AP024448">
    <property type="protein sequence ID" value="BCS27270.1"/>
    <property type="molecule type" value="Genomic_DNA"/>
</dbReference>
<protein>
    <submittedName>
        <fullName evidence="3">Uncharacterized protein</fullName>
    </submittedName>
</protein>
<dbReference type="RefSeq" id="XP_041559464.1">
    <property type="nucleotide sequence ID" value="XM_041693544.1"/>
</dbReference>
<feature type="compositionally biased region" description="Low complexity" evidence="2">
    <location>
        <begin position="273"/>
        <end position="297"/>
    </location>
</feature>
<gene>
    <name evidence="3" type="ORF">APUU_60318S</name>
</gene>
<proteinExistence type="predicted"/>
<dbReference type="GeneID" id="64977275"/>